<evidence type="ECO:0000313" key="8">
    <source>
        <dbReference type="Proteomes" id="UP000189739"/>
    </source>
</evidence>
<evidence type="ECO:0000313" key="7">
    <source>
        <dbReference type="EMBL" id="OOQ60602.1"/>
    </source>
</evidence>
<evidence type="ECO:0000256" key="5">
    <source>
        <dbReference type="ARBA" id="ARBA00022801"/>
    </source>
</evidence>
<dbReference type="GO" id="GO:0045892">
    <property type="term" value="P:negative regulation of DNA-templated transcription"/>
    <property type="evidence" value="ECO:0007669"/>
    <property type="project" value="TreeGrafter"/>
</dbReference>
<proteinExistence type="inferred from homology"/>
<dbReference type="Pfam" id="PF06769">
    <property type="entry name" value="YoeB_toxin"/>
    <property type="match status" value="1"/>
</dbReference>
<dbReference type="NCBIfam" id="TIGR02116">
    <property type="entry name" value="toxin_Txe_YoeB"/>
    <property type="match status" value="1"/>
</dbReference>
<dbReference type="OrthoDB" id="9801102at2"/>
<comment type="caution">
    <text evidence="7">The sequence shown here is derived from an EMBL/GenBank/DDBJ whole genome shotgun (WGS) entry which is preliminary data.</text>
</comment>
<dbReference type="SUPFAM" id="SSF143011">
    <property type="entry name" value="RelE-like"/>
    <property type="match status" value="1"/>
</dbReference>
<organism evidence="7 8">
    <name type="scientific">Mucilaginibacter pedocola</name>
    <dbReference type="NCBI Taxonomy" id="1792845"/>
    <lineage>
        <taxon>Bacteria</taxon>
        <taxon>Pseudomonadati</taxon>
        <taxon>Bacteroidota</taxon>
        <taxon>Sphingobacteriia</taxon>
        <taxon>Sphingobacteriales</taxon>
        <taxon>Sphingobacteriaceae</taxon>
        <taxon>Mucilaginibacter</taxon>
    </lineage>
</organism>
<dbReference type="AlphaFoldDB" id="A0A1S9PI37"/>
<dbReference type="EMBL" id="MBTF01000005">
    <property type="protein sequence ID" value="OOQ60602.1"/>
    <property type="molecule type" value="Genomic_DNA"/>
</dbReference>
<dbReference type="PANTHER" id="PTHR38039">
    <property type="entry name" value="TOXIN YOEB"/>
    <property type="match status" value="1"/>
</dbReference>
<dbReference type="InterPro" id="IPR009614">
    <property type="entry name" value="YoeB_toxin"/>
</dbReference>
<dbReference type="GO" id="GO:0004519">
    <property type="term" value="F:endonuclease activity"/>
    <property type="evidence" value="ECO:0007669"/>
    <property type="project" value="UniProtKB-KW"/>
</dbReference>
<keyword evidence="5" id="KW-0378">Hydrolase</keyword>
<evidence type="ECO:0000256" key="3">
    <source>
        <dbReference type="ARBA" id="ARBA00022722"/>
    </source>
</evidence>
<evidence type="ECO:0000256" key="6">
    <source>
        <dbReference type="ARBA" id="ARBA00030388"/>
    </source>
</evidence>
<gene>
    <name evidence="7" type="ORF">BC343_23685</name>
</gene>
<dbReference type="GO" id="GO:0016787">
    <property type="term" value="F:hydrolase activity"/>
    <property type="evidence" value="ECO:0007669"/>
    <property type="project" value="UniProtKB-KW"/>
</dbReference>
<dbReference type="RefSeq" id="WP_078347304.1">
    <property type="nucleotide sequence ID" value="NZ_MBTF01000005.1"/>
</dbReference>
<keyword evidence="8" id="KW-1185">Reference proteome</keyword>
<keyword evidence="3" id="KW-0540">Nuclease</keyword>
<protein>
    <recommendedName>
        <fullName evidence="6">Putative mRNA interferase YoeB</fullName>
    </recommendedName>
</protein>
<evidence type="ECO:0000256" key="4">
    <source>
        <dbReference type="ARBA" id="ARBA00022759"/>
    </source>
</evidence>
<keyword evidence="2" id="KW-1277">Toxin-antitoxin system</keyword>
<dbReference type="Proteomes" id="UP000189739">
    <property type="component" value="Unassembled WGS sequence"/>
</dbReference>
<accession>A0A1S9PI37</accession>
<dbReference type="GO" id="GO:0006401">
    <property type="term" value="P:RNA catabolic process"/>
    <property type="evidence" value="ECO:0007669"/>
    <property type="project" value="InterPro"/>
</dbReference>
<sequence length="85" mass="10071">MEIELFADAIEDLKYWKKSGNQIVQKKIQQLFVDVQAHPFEGIGKPEALKYNLSGKWSRRITSEHRMVYEVVDETIRIYSLRGHY</sequence>
<dbReference type="STRING" id="1792845.BC343_23685"/>
<keyword evidence="4" id="KW-0255">Endonuclease</keyword>
<name>A0A1S9PI37_9SPHI</name>
<dbReference type="PANTHER" id="PTHR38039:SF1">
    <property type="entry name" value="TOXIN YOEB"/>
    <property type="match status" value="1"/>
</dbReference>
<reference evidence="7 8" key="1">
    <citation type="submission" date="2016-07" db="EMBL/GenBank/DDBJ databases">
        <title>Genomic analysis of zinc-resistant bacterium Mucilaginibacter pedocola TBZ30.</title>
        <authorList>
            <person name="Huang J."/>
            <person name="Tang J."/>
        </authorList>
    </citation>
    <scope>NUCLEOTIDE SEQUENCE [LARGE SCALE GENOMIC DNA]</scope>
    <source>
        <strain evidence="7 8">TBZ30</strain>
    </source>
</reference>
<evidence type="ECO:0000256" key="1">
    <source>
        <dbReference type="ARBA" id="ARBA00008172"/>
    </source>
</evidence>
<comment type="similarity">
    <text evidence="1">Belongs to the YoeB family.</text>
</comment>
<dbReference type="Gene3D" id="3.30.2310.20">
    <property type="entry name" value="RelE-like"/>
    <property type="match status" value="1"/>
</dbReference>
<evidence type="ECO:0000256" key="2">
    <source>
        <dbReference type="ARBA" id="ARBA00022649"/>
    </source>
</evidence>
<dbReference type="InterPro" id="IPR035093">
    <property type="entry name" value="RelE/ParE_toxin_dom_sf"/>
</dbReference>